<dbReference type="InterPro" id="IPR003165">
    <property type="entry name" value="Piwi"/>
</dbReference>
<feature type="compositionally biased region" description="Basic and acidic residues" evidence="1">
    <location>
        <begin position="57"/>
        <end position="69"/>
    </location>
</feature>
<dbReference type="SMART" id="SM01163">
    <property type="entry name" value="DUF1785"/>
    <property type="match status" value="1"/>
</dbReference>
<reference evidence="3 4" key="1">
    <citation type="journal article" date="2018" name="Gigascience">
        <title>Genomes of trombidid mites reveal novel predicted allergens and laterally-transferred genes associated with secondary metabolism.</title>
        <authorList>
            <person name="Dong X."/>
            <person name="Chaisiri K."/>
            <person name="Xia D."/>
            <person name="Armstrong S.D."/>
            <person name="Fang Y."/>
            <person name="Donnelly M.J."/>
            <person name="Kadowaki T."/>
            <person name="McGarry J.W."/>
            <person name="Darby A.C."/>
            <person name="Makepeace B.L."/>
        </authorList>
    </citation>
    <scope>NUCLEOTIDE SEQUENCE [LARGE SCALE GENOMIC DNA]</scope>
    <source>
        <strain evidence="3">UoL-UT</strain>
    </source>
</reference>
<evidence type="ECO:0000313" key="4">
    <source>
        <dbReference type="Proteomes" id="UP000288716"/>
    </source>
</evidence>
<name>A0A443SKH3_9ACAR</name>
<dbReference type="PROSITE" id="PS50822">
    <property type="entry name" value="PIWI"/>
    <property type="match status" value="1"/>
</dbReference>
<evidence type="ECO:0000256" key="1">
    <source>
        <dbReference type="SAM" id="MobiDB-lite"/>
    </source>
</evidence>
<dbReference type="EMBL" id="NCKV01001638">
    <property type="protein sequence ID" value="RWS27993.1"/>
    <property type="molecule type" value="Genomic_DNA"/>
</dbReference>
<sequence length="870" mass="99628">MDDFKNSGQNGCQSFNSVSSDQQPVSSNYRHKYSGRADGESNWRDRRPVNNGNSDRGYTRENNWRDRRANNSNGDRGYTRGRQTAQRWPEFGETAERKVVSVCEDNIALLKLLKQMNIKRELKFADKPTPGNAGRDILLLANYFKLKLDFDDTLLVHHYDVTFEKMQDSLTNCDVASGDVTQGPKGQSQKLEKQFSGRIIEKMLSENCGKDQIFNGVIPVYDFEKNLYTKKQLNSSNEAIRIEVKVKEFEQQEEDVYIVSLQHVTKVELNPKTHIFSFEAMQFIDIALLYGPSRDRIVIGSEIFCRSPENRVSIADDNKEVVTGFFQAVRNSEAGLVLNVDRATSLFHTSGPSCPLLPEQRVTSGLSHELQSKVVKETTRQRPNERFFEISDSVEKFILRDGKQFMNEFGISLNKNLVKFCARVIPAPKLKFGDNFVTEELSEGDWDLLKPERKQCQYGVVINKWILVDLSVNNNWLPDSFIAEFQKTLLNTAKQMGITMYPSISGDWSQHNFTNIDNLRECVFEEAVKQIPNLQLILFIIPDGSSCYHSLKILADLEFGVVTQCVNKKHFRESGEKMLHIPYVSNVLLKINAKMNGLNWLLDVKWSNNKNIMFVGVEVMELSPGINIVSVVGSYDYTFARYDTVFNVQKEMKYQEVDLKSAIQKLLESYKMHNKSLPNGIIIYRDGVSESQFNQVMVHEVSKVVDLFETLKIKPKVTYVVVQKRHTTRFLTVNRDEATRSLNIPVGTVVDSVVTDASKFDFFICSQRGIMSTSIPSRYWVLFDESNFTADQIQEITFNMCFLYPCSTRSVSVPSPVELAHLSAERAKSHLEKLFEGAEFDLKDLTDADFDKLNESVKMNEKLSQRLFYL</sequence>
<feature type="compositionally biased region" description="Basic and acidic residues" evidence="1">
    <location>
        <begin position="35"/>
        <end position="48"/>
    </location>
</feature>
<dbReference type="SMART" id="SM00950">
    <property type="entry name" value="Piwi"/>
    <property type="match status" value="1"/>
</dbReference>
<feature type="compositionally biased region" description="Polar residues" evidence="1">
    <location>
        <begin position="1"/>
        <end position="28"/>
    </location>
</feature>
<dbReference type="AlphaFoldDB" id="A0A443SKH3"/>
<evidence type="ECO:0000313" key="3">
    <source>
        <dbReference type="EMBL" id="RWS27993.1"/>
    </source>
</evidence>
<keyword evidence="3" id="KW-0648">Protein biosynthesis</keyword>
<dbReference type="Gene3D" id="3.40.50.2300">
    <property type="match status" value="1"/>
</dbReference>
<dbReference type="Proteomes" id="UP000288716">
    <property type="component" value="Unassembled WGS sequence"/>
</dbReference>
<comment type="caution">
    <text evidence="3">The sequence shown here is derived from an EMBL/GenBank/DDBJ whole genome shotgun (WGS) entry which is preliminary data.</text>
</comment>
<dbReference type="Pfam" id="PF16486">
    <property type="entry name" value="ArgoN"/>
    <property type="match status" value="1"/>
</dbReference>
<dbReference type="PANTHER" id="PTHR22891">
    <property type="entry name" value="EUKARYOTIC TRANSLATION INITIATION FACTOR 2C"/>
    <property type="match status" value="1"/>
</dbReference>
<dbReference type="GO" id="GO:0003743">
    <property type="term" value="F:translation initiation factor activity"/>
    <property type="evidence" value="ECO:0007669"/>
    <property type="project" value="UniProtKB-KW"/>
</dbReference>
<dbReference type="InterPro" id="IPR012337">
    <property type="entry name" value="RNaseH-like_sf"/>
</dbReference>
<dbReference type="InterPro" id="IPR032474">
    <property type="entry name" value="Argonaute_N"/>
</dbReference>
<dbReference type="Pfam" id="PF02171">
    <property type="entry name" value="Piwi"/>
    <property type="match status" value="1"/>
</dbReference>
<protein>
    <submittedName>
        <fullName evidence="3">Eukaryotic translation initiation factor 2C-like protein</fullName>
    </submittedName>
</protein>
<proteinExistence type="predicted"/>
<dbReference type="InterPro" id="IPR014811">
    <property type="entry name" value="ArgoL1"/>
</dbReference>
<gene>
    <name evidence="3" type="ORF">B4U80_07596</name>
</gene>
<dbReference type="InterPro" id="IPR036397">
    <property type="entry name" value="RNaseH_sf"/>
</dbReference>
<dbReference type="SUPFAM" id="SSF53098">
    <property type="entry name" value="Ribonuclease H-like"/>
    <property type="match status" value="1"/>
</dbReference>
<dbReference type="Pfam" id="PF08699">
    <property type="entry name" value="ArgoL1"/>
    <property type="match status" value="1"/>
</dbReference>
<keyword evidence="3" id="KW-0396">Initiation factor</keyword>
<organism evidence="3 4">
    <name type="scientific">Leptotrombidium deliense</name>
    <dbReference type="NCBI Taxonomy" id="299467"/>
    <lineage>
        <taxon>Eukaryota</taxon>
        <taxon>Metazoa</taxon>
        <taxon>Ecdysozoa</taxon>
        <taxon>Arthropoda</taxon>
        <taxon>Chelicerata</taxon>
        <taxon>Arachnida</taxon>
        <taxon>Acari</taxon>
        <taxon>Acariformes</taxon>
        <taxon>Trombidiformes</taxon>
        <taxon>Prostigmata</taxon>
        <taxon>Anystina</taxon>
        <taxon>Parasitengona</taxon>
        <taxon>Trombiculoidea</taxon>
        <taxon>Trombiculidae</taxon>
        <taxon>Leptotrombidium</taxon>
    </lineage>
</organism>
<dbReference type="VEuPathDB" id="VectorBase:LDEU004046"/>
<dbReference type="OrthoDB" id="6500565at2759"/>
<dbReference type="GO" id="GO:0003676">
    <property type="term" value="F:nucleic acid binding"/>
    <property type="evidence" value="ECO:0007669"/>
    <property type="project" value="InterPro"/>
</dbReference>
<dbReference type="STRING" id="299467.A0A443SKH3"/>
<accession>A0A443SKH3</accession>
<feature type="region of interest" description="Disordered" evidence="1">
    <location>
        <begin position="1"/>
        <end position="89"/>
    </location>
</feature>
<dbReference type="Gene3D" id="3.30.420.10">
    <property type="entry name" value="Ribonuclease H-like superfamily/Ribonuclease H"/>
    <property type="match status" value="1"/>
</dbReference>
<feature type="domain" description="Piwi" evidence="2">
    <location>
        <begin position="536"/>
        <end position="832"/>
    </location>
</feature>
<evidence type="ECO:0000259" key="2">
    <source>
        <dbReference type="PROSITE" id="PS50822"/>
    </source>
</evidence>
<keyword evidence="4" id="KW-1185">Reference proteome</keyword>